<protein>
    <recommendedName>
        <fullName evidence="4">Hydrophobin</fullName>
    </recommendedName>
</protein>
<dbReference type="OrthoDB" id="10301592at2759"/>
<reference evidence="3" key="1">
    <citation type="submission" date="2014-03" db="EMBL/GenBank/DDBJ databases">
        <title>The Genome Sequence of Puccinia striiformis f. sp. tritici PST-78.</title>
        <authorList>
            <consortium name="The Broad Institute Genome Sequencing Platform"/>
            <person name="Cuomo C."/>
            <person name="Hulbert S."/>
            <person name="Chen X."/>
            <person name="Walker B."/>
            <person name="Young S.K."/>
            <person name="Zeng Q."/>
            <person name="Gargeya S."/>
            <person name="Fitzgerald M."/>
            <person name="Haas B."/>
            <person name="Abouelleil A."/>
            <person name="Alvarado L."/>
            <person name="Arachchi H.M."/>
            <person name="Berlin A.M."/>
            <person name="Chapman S.B."/>
            <person name="Goldberg J."/>
            <person name="Griggs A."/>
            <person name="Gujja S."/>
            <person name="Hansen M."/>
            <person name="Howarth C."/>
            <person name="Imamovic A."/>
            <person name="Larimer J."/>
            <person name="McCowan C."/>
            <person name="Montmayeur A."/>
            <person name="Murphy C."/>
            <person name="Neiman D."/>
            <person name="Pearson M."/>
            <person name="Priest M."/>
            <person name="Roberts A."/>
            <person name="Saif S."/>
            <person name="Shea T."/>
            <person name="Sisk P."/>
            <person name="Sykes S."/>
            <person name="Wortman J."/>
            <person name="Nusbaum C."/>
            <person name="Birren B."/>
        </authorList>
    </citation>
    <scope>NUCLEOTIDE SEQUENCE [LARGE SCALE GENOMIC DNA]</scope>
    <source>
        <strain evidence="3">race PST-78</strain>
    </source>
</reference>
<feature type="chain" id="PRO_5005550532" description="Hydrophobin" evidence="1">
    <location>
        <begin position="23"/>
        <end position="127"/>
    </location>
</feature>
<evidence type="ECO:0000256" key="1">
    <source>
        <dbReference type="SAM" id="SignalP"/>
    </source>
</evidence>
<evidence type="ECO:0000313" key="3">
    <source>
        <dbReference type="Proteomes" id="UP000054564"/>
    </source>
</evidence>
<feature type="signal peptide" evidence="1">
    <location>
        <begin position="1"/>
        <end position="22"/>
    </location>
</feature>
<dbReference type="Proteomes" id="UP000054564">
    <property type="component" value="Unassembled WGS sequence"/>
</dbReference>
<comment type="caution">
    <text evidence="2">The sequence shown here is derived from an EMBL/GenBank/DDBJ whole genome shotgun (WGS) entry which is preliminary data.</text>
</comment>
<keyword evidence="1" id="KW-0732">Signal</keyword>
<keyword evidence="3" id="KW-1185">Reference proteome</keyword>
<dbReference type="EMBL" id="AJIL01000018">
    <property type="protein sequence ID" value="KNF03304.1"/>
    <property type="molecule type" value="Genomic_DNA"/>
</dbReference>
<sequence>MCSTKFILLLIAITLAGGAVHAAEPALHTSEFPCPDPKKTKAMCLQTTAKDVKQRTDYWLIPANLAALIPGSLPQYTCVLNRQGFQSGFHDTCCSKDLDLKKFPQSDHLSKLDRGTFDKFCTDLTPS</sequence>
<evidence type="ECO:0008006" key="4">
    <source>
        <dbReference type="Google" id="ProtNLM"/>
    </source>
</evidence>
<accession>A0A0L0VVH2</accession>
<evidence type="ECO:0000313" key="2">
    <source>
        <dbReference type="EMBL" id="KNF03304.1"/>
    </source>
</evidence>
<gene>
    <name evidence="2" type="ORF">PSTG_03572</name>
</gene>
<proteinExistence type="predicted"/>
<organism evidence="2 3">
    <name type="scientific">Puccinia striiformis f. sp. tritici PST-78</name>
    <dbReference type="NCBI Taxonomy" id="1165861"/>
    <lineage>
        <taxon>Eukaryota</taxon>
        <taxon>Fungi</taxon>
        <taxon>Dikarya</taxon>
        <taxon>Basidiomycota</taxon>
        <taxon>Pucciniomycotina</taxon>
        <taxon>Pucciniomycetes</taxon>
        <taxon>Pucciniales</taxon>
        <taxon>Pucciniaceae</taxon>
        <taxon>Puccinia</taxon>
    </lineage>
</organism>
<name>A0A0L0VVH2_9BASI</name>
<dbReference type="AlphaFoldDB" id="A0A0L0VVH2"/>